<organism evidence="6 7">
    <name type="scientific">Acrocarpospora phusangensis</name>
    <dbReference type="NCBI Taxonomy" id="1070424"/>
    <lineage>
        <taxon>Bacteria</taxon>
        <taxon>Bacillati</taxon>
        <taxon>Actinomycetota</taxon>
        <taxon>Actinomycetes</taxon>
        <taxon>Streptosporangiales</taxon>
        <taxon>Streptosporangiaceae</taxon>
        <taxon>Acrocarpospora</taxon>
    </lineage>
</organism>
<proteinExistence type="inferred from homology"/>
<dbReference type="AlphaFoldDB" id="A0A919UNP9"/>
<dbReference type="InterPro" id="IPR025997">
    <property type="entry name" value="SBP_2_dom"/>
</dbReference>
<dbReference type="EMBL" id="BOOA01000007">
    <property type="protein sequence ID" value="GIH22895.1"/>
    <property type="molecule type" value="Genomic_DNA"/>
</dbReference>
<gene>
    <name evidence="6" type="ORF">Aph01nite_12050</name>
</gene>
<evidence type="ECO:0000256" key="4">
    <source>
        <dbReference type="SAM" id="SignalP"/>
    </source>
</evidence>
<dbReference type="RefSeq" id="WP_204039729.1">
    <property type="nucleotide sequence ID" value="NZ_BOOA01000007.1"/>
</dbReference>
<evidence type="ECO:0000259" key="5">
    <source>
        <dbReference type="Pfam" id="PF13407"/>
    </source>
</evidence>
<evidence type="ECO:0000256" key="3">
    <source>
        <dbReference type="SAM" id="Coils"/>
    </source>
</evidence>
<protein>
    <submittedName>
        <fullName evidence="6">Sugar ABC transporter substrate-binding protein</fullName>
    </submittedName>
</protein>
<dbReference type="Pfam" id="PF13407">
    <property type="entry name" value="Peripla_BP_4"/>
    <property type="match status" value="1"/>
</dbReference>
<feature type="signal peptide" evidence="4">
    <location>
        <begin position="1"/>
        <end position="22"/>
    </location>
</feature>
<keyword evidence="4" id="KW-0732">Signal</keyword>
<feature type="chain" id="PRO_5038909773" evidence="4">
    <location>
        <begin position="23"/>
        <end position="326"/>
    </location>
</feature>
<comment type="caution">
    <text evidence="6">The sequence shown here is derived from an EMBL/GenBank/DDBJ whole genome shotgun (WGS) entry which is preliminary data.</text>
</comment>
<reference evidence="6" key="1">
    <citation type="submission" date="2021-01" db="EMBL/GenBank/DDBJ databases">
        <title>Whole genome shotgun sequence of Acrocarpospora phusangensis NBRC 108782.</title>
        <authorList>
            <person name="Komaki H."/>
            <person name="Tamura T."/>
        </authorList>
    </citation>
    <scope>NUCLEOTIDE SEQUENCE</scope>
    <source>
        <strain evidence="6">NBRC 108782</strain>
    </source>
</reference>
<sequence length="326" mass="32858">MFRPKPLVILCALALAACTSPASPSAPGAASTTAPAPAAAGDAAYAVVTHGGTGDAFWDVVKNGAEAAGTELGVTVTYEGDGDPQRQSQLIDAAVNKKVNGIVVSMANPDALRAAIQGAVQAGIPVITINSGQDKSAEFGAITHVGQDERVAGQGAGGKLKEAGVTKLVCVVHEAGNVGLEQRCEGAKETLGGTVENLQVDINNLQEAQSTIQSRLQADTSLDGVLALNPAVGAAAVGAVKGAGSAAKVATFDLNADVIKSVEAGEILFAVDQQQYLQGYLPVMLLNLYKTNLNVVGGGHPVLTGPGFVTKENAAQVAELTGKGTR</sequence>
<comment type="subcellular location">
    <subcellularLocation>
        <location evidence="1">Cell envelope</location>
    </subcellularLocation>
</comment>
<dbReference type="Proteomes" id="UP000640052">
    <property type="component" value="Unassembled WGS sequence"/>
</dbReference>
<dbReference type="CDD" id="cd06312">
    <property type="entry name" value="PBP1_ABC_sugar_binding-like"/>
    <property type="match status" value="1"/>
</dbReference>
<dbReference type="Gene3D" id="3.40.50.2300">
    <property type="match status" value="2"/>
</dbReference>
<evidence type="ECO:0000313" key="6">
    <source>
        <dbReference type="EMBL" id="GIH22895.1"/>
    </source>
</evidence>
<keyword evidence="3" id="KW-0175">Coiled coil</keyword>
<dbReference type="PANTHER" id="PTHR30036">
    <property type="entry name" value="D-XYLOSE-BINDING PERIPLASMIC PROTEIN"/>
    <property type="match status" value="1"/>
</dbReference>
<dbReference type="GO" id="GO:0030288">
    <property type="term" value="C:outer membrane-bounded periplasmic space"/>
    <property type="evidence" value="ECO:0007669"/>
    <property type="project" value="TreeGrafter"/>
</dbReference>
<dbReference type="SUPFAM" id="SSF53822">
    <property type="entry name" value="Periplasmic binding protein-like I"/>
    <property type="match status" value="1"/>
</dbReference>
<dbReference type="InterPro" id="IPR050555">
    <property type="entry name" value="Bact_Solute-Bind_Prot2"/>
</dbReference>
<feature type="domain" description="Periplasmic binding protein" evidence="5">
    <location>
        <begin position="47"/>
        <end position="287"/>
    </location>
</feature>
<dbReference type="PANTHER" id="PTHR30036:SF7">
    <property type="entry name" value="ABC TRANSPORTER PERIPLASMIC-BINDING PROTEIN YPHF"/>
    <property type="match status" value="1"/>
</dbReference>
<accession>A0A919UNP9</accession>
<evidence type="ECO:0000313" key="7">
    <source>
        <dbReference type="Proteomes" id="UP000640052"/>
    </source>
</evidence>
<comment type="similarity">
    <text evidence="2">Belongs to the bacterial solute-binding protein 2 family.</text>
</comment>
<dbReference type="PROSITE" id="PS51257">
    <property type="entry name" value="PROKAR_LIPOPROTEIN"/>
    <property type="match status" value="1"/>
</dbReference>
<evidence type="ECO:0000256" key="1">
    <source>
        <dbReference type="ARBA" id="ARBA00004196"/>
    </source>
</evidence>
<name>A0A919UNP9_9ACTN</name>
<dbReference type="GO" id="GO:0030246">
    <property type="term" value="F:carbohydrate binding"/>
    <property type="evidence" value="ECO:0007669"/>
    <property type="project" value="TreeGrafter"/>
</dbReference>
<keyword evidence="7" id="KW-1185">Reference proteome</keyword>
<dbReference type="InterPro" id="IPR028082">
    <property type="entry name" value="Peripla_BP_I"/>
</dbReference>
<feature type="coiled-coil region" evidence="3">
    <location>
        <begin position="188"/>
        <end position="215"/>
    </location>
</feature>
<evidence type="ECO:0000256" key="2">
    <source>
        <dbReference type="ARBA" id="ARBA00007639"/>
    </source>
</evidence>